<dbReference type="PANTHER" id="PTHR11731">
    <property type="entry name" value="PROTEASE FAMILY S9B,C DIPEPTIDYL-PEPTIDASE IV-RELATED"/>
    <property type="match status" value="1"/>
</dbReference>
<sequence>MSGPSLPRQLARTRRFTLGAPGKVTVSPDGATVVFLRSRAGDDPVSCLWALDVATGRERLLADPRALLVGADERLSPEELTRRQRAGELSSGIVAYAADAAVELVAFALSGRLWTVRVSNGEVRPVAAAEPVLDPRPDPAGRRVAYVSGGALRVVTLERGEAPESGDALDGGGAVAGGGDRAVAVPDGPEVTFGLPEHVASESMGRHRGYWWSPDGTRLLVARVDTAPVRRWHLADPAEPSRPAVSFPYPSAGTANAEVSLWIADAEGEAALTPVAWDAKGFEYLTEAGWDAAGPYASVQARDQRHVQVLGLDPDTGATRVLAEQRDDAWVELLPGLPVRDSAGALFTCGDIGGTRRLLADGVPVTPPGLQLLGVLSVDGRTVLFAATDEPTRTDVWSYHPDTGARPLTGPDTGARPLTGPDTGEHPLAAGPDSGAGLLSAEPGVHSAVRGGGTTVLFSRALGRPGTRVTVHAASAPPSSGSAPVEIVSYAQRPVLEPRAELLTLGPRELRAALFLPSWHRPGDAPLPVLMDPYGGPALRKVTAEQAWWTYVSQWFAEQGFAVLAIDGRGTPGRGPAWEREIHLDLAGPVLDDQVEGLREAAARRPALDLSRVAIRGWSFGGFLAALAVLRRPDVFHAGIAGAPVTDQRLYDTHWRERHLGHPDEHPEAYDRCSPVLEAASLARPLLLIHGLADDNVAPAHTLRMSAALLAAGKPHEVLPLPGTTHLPAEESVAENLLLHQLGFLRRALPS</sequence>
<evidence type="ECO:0000259" key="3">
    <source>
        <dbReference type="Pfam" id="PF00930"/>
    </source>
</evidence>
<gene>
    <name evidence="4" type="ORF">HT134_30920</name>
</gene>
<dbReference type="Proteomes" id="UP000546126">
    <property type="component" value="Unassembled WGS sequence"/>
</dbReference>
<evidence type="ECO:0000313" key="5">
    <source>
        <dbReference type="Proteomes" id="UP000546126"/>
    </source>
</evidence>
<dbReference type="PANTHER" id="PTHR11731:SF193">
    <property type="entry name" value="DIPEPTIDYL PEPTIDASE 9"/>
    <property type="match status" value="1"/>
</dbReference>
<dbReference type="EMBL" id="JABWGO010000009">
    <property type="protein sequence ID" value="NUW44505.1"/>
    <property type="molecule type" value="Genomic_DNA"/>
</dbReference>
<dbReference type="Gene3D" id="2.140.10.30">
    <property type="entry name" value="Dipeptidylpeptidase IV, N-terminal domain"/>
    <property type="match status" value="1"/>
</dbReference>
<dbReference type="SUPFAM" id="SSF53474">
    <property type="entry name" value="alpha/beta-Hydrolases"/>
    <property type="match status" value="1"/>
</dbReference>
<dbReference type="InterPro" id="IPR001375">
    <property type="entry name" value="Peptidase_S9_cat"/>
</dbReference>
<dbReference type="AlphaFoldDB" id="A0A7Y6IUR3"/>
<dbReference type="Pfam" id="PF00930">
    <property type="entry name" value="DPPIV_N"/>
    <property type="match status" value="1"/>
</dbReference>
<dbReference type="GO" id="GO:0008236">
    <property type="term" value="F:serine-type peptidase activity"/>
    <property type="evidence" value="ECO:0007669"/>
    <property type="project" value="InterPro"/>
</dbReference>
<dbReference type="InterPro" id="IPR029058">
    <property type="entry name" value="AB_hydrolase_fold"/>
</dbReference>
<proteinExistence type="predicted"/>
<dbReference type="InterPro" id="IPR050278">
    <property type="entry name" value="Serine_Prot_S9B/DPPIV"/>
</dbReference>
<evidence type="ECO:0000256" key="1">
    <source>
        <dbReference type="SAM" id="MobiDB-lite"/>
    </source>
</evidence>
<dbReference type="Pfam" id="PF00326">
    <property type="entry name" value="Peptidase_S9"/>
    <property type="match status" value="1"/>
</dbReference>
<dbReference type="RefSeq" id="WP_175604008.1">
    <property type="nucleotide sequence ID" value="NZ_JABWGO010000009.1"/>
</dbReference>
<evidence type="ECO:0000313" key="4">
    <source>
        <dbReference type="EMBL" id="NUW44505.1"/>
    </source>
</evidence>
<feature type="domain" description="Peptidase S9 prolyl oligopeptidase catalytic" evidence="2">
    <location>
        <begin position="553"/>
        <end position="749"/>
    </location>
</feature>
<keyword evidence="5" id="KW-1185">Reference proteome</keyword>
<protein>
    <submittedName>
        <fullName evidence="4">S9 family peptidase</fullName>
    </submittedName>
</protein>
<evidence type="ECO:0000259" key="2">
    <source>
        <dbReference type="Pfam" id="PF00326"/>
    </source>
</evidence>
<feature type="region of interest" description="Disordered" evidence="1">
    <location>
        <begin position="396"/>
        <end position="436"/>
    </location>
</feature>
<feature type="domain" description="Dipeptidylpeptidase IV N-terminal" evidence="3">
    <location>
        <begin position="110"/>
        <end position="334"/>
    </location>
</feature>
<reference evidence="4 5" key="1">
    <citation type="submission" date="2020-06" db="EMBL/GenBank/DDBJ databases">
        <authorList>
            <person name="Chanama M."/>
        </authorList>
    </citation>
    <scope>NUCLEOTIDE SEQUENCE [LARGE SCALE GENOMIC DNA]</scope>
    <source>
        <strain evidence="4 5">TBRC6557</strain>
    </source>
</reference>
<comment type="caution">
    <text evidence="4">The sequence shown here is derived from an EMBL/GenBank/DDBJ whole genome shotgun (WGS) entry which is preliminary data.</text>
</comment>
<dbReference type="GO" id="GO:0006508">
    <property type="term" value="P:proteolysis"/>
    <property type="evidence" value="ECO:0007669"/>
    <property type="project" value="InterPro"/>
</dbReference>
<dbReference type="InterPro" id="IPR002469">
    <property type="entry name" value="Peptidase_S9B_N"/>
</dbReference>
<dbReference type="SUPFAM" id="SSF82171">
    <property type="entry name" value="DPP6 N-terminal domain-like"/>
    <property type="match status" value="1"/>
</dbReference>
<name>A0A7Y6IUR3_9ACTN</name>
<dbReference type="GO" id="GO:0008239">
    <property type="term" value="F:dipeptidyl-peptidase activity"/>
    <property type="evidence" value="ECO:0007669"/>
    <property type="project" value="TreeGrafter"/>
</dbReference>
<accession>A0A7Y6IUR3</accession>
<dbReference type="Gene3D" id="3.40.50.1820">
    <property type="entry name" value="alpha/beta hydrolase"/>
    <property type="match status" value="1"/>
</dbReference>
<organism evidence="4 5">
    <name type="scientific">Nonomuraea rhodomycinica</name>
    <dbReference type="NCBI Taxonomy" id="1712872"/>
    <lineage>
        <taxon>Bacteria</taxon>
        <taxon>Bacillati</taxon>
        <taxon>Actinomycetota</taxon>
        <taxon>Actinomycetes</taxon>
        <taxon>Streptosporangiales</taxon>
        <taxon>Streptosporangiaceae</taxon>
        <taxon>Nonomuraea</taxon>
    </lineage>
</organism>